<evidence type="ECO:0000256" key="2">
    <source>
        <dbReference type="ARBA" id="ARBA00022676"/>
    </source>
</evidence>
<dbReference type="GO" id="GO:0000026">
    <property type="term" value="F:alpha-1,2-mannosyltransferase activity"/>
    <property type="evidence" value="ECO:0007669"/>
    <property type="project" value="TreeGrafter"/>
</dbReference>
<dbReference type="PANTHER" id="PTHR22760:SF4">
    <property type="entry name" value="GPI MANNOSYLTRANSFERASE 3"/>
    <property type="match status" value="1"/>
</dbReference>
<keyword evidence="2 8" id="KW-0328">Glycosyltransferase</keyword>
<name>A0AAE0ANY0_9ROSI</name>
<evidence type="ECO:0000256" key="8">
    <source>
        <dbReference type="RuleBase" id="RU363075"/>
    </source>
</evidence>
<feature type="compositionally biased region" description="Basic and acidic residues" evidence="9">
    <location>
        <begin position="1"/>
        <end position="12"/>
    </location>
</feature>
<dbReference type="EMBL" id="JANJYJ010000003">
    <property type="protein sequence ID" value="KAK3221606.1"/>
    <property type="molecule type" value="Genomic_DNA"/>
</dbReference>
<keyword evidence="5 8" id="KW-0256">Endoplasmic reticulum</keyword>
<keyword evidence="6" id="KW-1133">Transmembrane helix</keyword>
<evidence type="ECO:0000256" key="5">
    <source>
        <dbReference type="ARBA" id="ARBA00022824"/>
    </source>
</evidence>
<evidence type="ECO:0000313" key="10">
    <source>
        <dbReference type="EMBL" id="KAK3221606.1"/>
    </source>
</evidence>
<keyword evidence="7" id="KW-0472">Membrane</keyword>
<evidence type="ECO:0000256" key="1">
    <source>
        <dbReference type="ARBA" id="ARBA00004477"/>
    </source>
</evidence>
<dbReference type="EC" id="2.4.1.-" evidence="8"/>
<sequence>SPPSADSRDLRLDPSPSPPPESSSKTQNTTMKQRQKHRAVCENLNTSTTTTTTTQDNIKSQPESDLFSSDKTIFAACLAFRVVNALLIQTYFNPDEHWQALEVAHHIVFGYGHLTWEWKEGIRSYLHPMLFALLYRILAILHLDFPWFMVNAPRLLQAIFSAVGDLYLYKLSNALFNDRVAKWAVSFCYVLFLDRTFSCYFDVILLLLPVGIYHCVVI</sequence>
<dbReference type="InterPro" id="IPR005599">
    <property type="entry name" value="GPI_mannosylTrfase"/>
</dbReference>
<dbReference type="Proteomes" id="UP001281410">
    <property type="component" value="Unassembled WGS sequence"/>
</dbReference>
<evidence type="ECO:0000256" key="6">
    <source>
        <dbReference type="ARBA" id="ARBA00022989"/>
    </source>
</evidence>
<feature type="compositionally biased region" description="Polar residues" evidence="9">
    <location>
        <begin position="55"/>
        <end position="64"/>
    </location>
</feature>
<evidence type="ECO:0000256" key="4">
    <source>
        <dbReference type="ARBA" id="ARBA00022692"/>
    </source>
</evidence>
<accession>A0AAE0ANY0</accession>
<dbReference type="Pfam" id="PF03901">
    <property type="entry name" value="Glyco_transf_22"/>
    <property type="match status" value="1"/>
</dbReference>
<evidence type="ECO:0000256" key="3">
    <source>
        <dbReference type="ARBA" id="ARBA00022679"/>
    </source>
</evidence>
<dbReference type="PANTHER" id="PTHR22760">
    <property type="entry name" value="GLYCOSYLTRANSFERASE"/>
    <property type="match status" value="1"/>
</dbReference>
<comment type="caution">
    <text evidence="10">The sequence shown here is derived from an EMBL/GenBank/DDBJ whole genome shotgun (WGS) entry which is preliminary data.</text>
</comment>
<feature type="region of interest" description="Disordered" evidence="9">
    <location>
        <begin position="1"/>
        <end position="64"/>
    </location>
</feature>
<evidence type="ECO:0000256" key="7">
    <source>
        <dbReference type="ARBA" id="ARBA00023136"/>
    </source>
</evidence>
<gene>
    <name evidence="10" type="ORF">Dsin_008631</name>
</gene>
<evidence type="ECO:0000256" key="9">
    <source>
        <dbReference type="SAM" id="MobiDB-lite"/>
    </source>
</evidence>
<comment type="subcellular location">
    <subcellularLocation>
        <location evidence="1 8">Endoplasmic reticulum membrane</location>
        <topology evidence="1 8">Multi-pass membrane protein</topology>
    </subcellularLocation>
</comment>
<evidence type="ECO:0000313" key="11">
    <source>
        <dbReference type="Proteomes" id="UP001281410"/>
    </source>
</evidence>
<feature type="non-terminal residue" evidence="10">
    <location>
        <position position="218"/>
    </location>
</feature>
<protein>
    <recommendedName>
        <fullName evidence="8">Mannosyltransferase</fullName>
        <ecNumber evidence="8">2.4.1.-</ecNumber>
    </recommendedName>
</protein>
<organism evidence="10 11">
    <name type="scientific">Dipteronia sinensis</name>
    <dbReference type="NCBI Taxonomy" id="43782"/>
    <lineage>
        <taxon>Eukaryota</taxon>
        <taxon>Viridiplantae</taxon>
        <taxon>Streptophyta</taxon>
        <taxon>Embryophyta</taxon>
        <taxon>Tracheophyta</taxon>
        <taxon>Spermatophyta</taxon>
        <taxon>Magnoliopsida</taxon>
        <taxon>eudicotyledons</taxon>
        <taxon>Gunneridae</taxon>
        <taxon>Pentapetalae</taxon>
        <taxon>rosids</taxon>
        <taxon>malvids</taxon>
        <taxon>Sapindales</taxon>
        <taxon>Sapindaceae</taxon>
        <taxon>Hippocastanoideae</taxon>
        <taxon>Acereae</taxon>
        <taxon>Dipteronia</taxon>
    </lineage>
</organism>
<proteinExistence type="inferred from homology"/>
<keyword evidence="11" id="KW-1185">Reference proteome</keyword>
<keyword evidence="3" id="KW-0808">Transferase</keyword>
<dbReference type="AlphaFoldDB" id="A0AAE0ANY0"/>
<comment type="similarity">
    <text evidence="8">Belongs to the glycosyltransferase 22 family.</text>
</comment>
<reference evidence="10" key="1">
    <citation type="journal article" date="2023" name="Plant J.">
        <title>Genome sequences and population genomics provide insights into the demographic history, inbreeding, and mutation load of two 'living fossil' tree species of Dipteronia.</title>
        <authorList>
            <person name="Feng Y."/>
            <person name="Comes H.P."/>
            <person name="Chen J."/>
            <person name="Zhu S."/>
            <person name="Lu R."/>
            <person name="Zhang X."/>
            <person name="Li P."/>
            <person name="Qiu J."/>
            <person name="Olsen K.M."/>
            <person name="Qiu Y."/>
        </authorList>
    </citation>
    <scope>NUCLEOTIDE SEQUENCE</scope>
    <source>
        <strain evidence="10">NBL</strain>
    </source>
</reference>
<keyword evidence="4" id="KW-0812">Transmembrane</keyword>
<dbReference type="GO" id="GO:0006506">
    <property type="term" value="P:GPI anchor biosynthetic process"/>
    <property type="evidence" value="ECO:0007669"/>
    <property type="project" value="TreeGrafter"/>
</dbReference>
<dbReference type="GO" id="GO:0005789">
    <property type="term" value="C:endoplasmic reticulum membrane"/>
    <property type="evidence" value="ECO:0007669"/>
    <property type="project" value="UniProtKB-SubCell"/>
</dbReference>